<evidence type="ECO:0000256" key="2">
    <source>
        <dbReference type="ARBA" id="ARBA00022884"/>
    </source>
</evidence>
<evidence type="ECO:0000256" key="4">
    <source>
        <dbReference type="SAM" id="MobiDB-lite"/>
    </source>
</evidence>
<evidence type="ECO:0000259" key="5">
    <source>
        <dbReference type="PROSITE" id="PS50102"/>
    </source>
</evidence>
<proteinExistence type="predicted"/>
<protein>
    <recommendedName>
        <fullName evidence="5">RRM domain-containing protein</fullName>
    </recommendedName>
</protein>
<keyword evidence="7" id="KW-1185">Reference proteome</keyword>
<dbReference type="GO" id="GO:0006417">
    <property type="term" value="P:regulation of translation"/>
    <property type="evidence" value="ECO:0007669"/>
    <property type="project" value="TreeGrafter"/>
</dbReference>
<feature type="domain" description="RRM" evidence="5">
    <location>
        <begin position="135"/>
        <end position="212"/>
    </location>
</feature>
<evidence type="ECO:0000313" key="7">
    <source>
        <dbReference type="Proteomes" id="UP001291623"/>
    </source>
</evidence>
<evidence type="ECO:0000313" key="6">
    <source>
        <dbReference type="EMBL" id="KAK4348563.1"/>
    </source>
</evidence>
<dbReference type="PROSITE" id="PS50102">
    <property type="entry name" value="RRM"/>
    <property type="match status" value="2"/>
</dbReference>
<dbReference type="SUPFAM" id="SSF54928">
    <property type="entry name" value="RNA-binding domain, RBD"/>
    <property type="match status" value="2"/>
</dbReference>
<dbReference type="InterPro" id="IPR012677">
    <property type="entry name" value="Nucleotide-bd_a/b_plait_sf"/>
</dbReference>
<organism evidence="6 7">
    <name type="scientific">Anisodus tanguticus</name>
    <dbReference type="NCBI Taxonomy" id="243964"/>
    <lineage>
        <taxon>Eukaryota</taxon>
        <taxon>Viridiplantae</taxon>
        <taxon>Streptophyta</taxon>
        <taxon>Embryophyta</taxon>
        <taxon>Tracheophyta</taxon>
        <taxon>Spermatophyta</taxon>
        <taxon>Magnoliopsida</taxon>
        <taxon>eudicotyledons</taxon>
        <taxon>Gunneridae</taxon>
        <taxon>Pentapetalae</taxon>
        <taxon>asterids</taxon>
        <taxon>lamiids</taxon>
        <taxon>Solanales</taxon>
        <taxon>Solanaceae</taxon>
        <taxon>Solanoideae</taxon>
        <taxon>Hyoscyameae</taxon>
        <taxon>Anisodus</taxon>
    </lineage>
</organism>
<accession>A0AAE1UXD7</accession>
<dbReference type="AlphaFoldDB" id="A0AAE1UXD7"/>
<dbReference type="EMBL" id="JAVYJV010000017">
    <property type="protein sequence ID" value="KAK4348563.1"/>
    <property type="molecule type" value="Genomic_DNA"/>
</dbReference>
<feature type="region of interest" description="Disordered" evidence="4">
    <location>
        <begin position="102"/>
        <end position="127"/>
    </location>
</feature>
<dbReference type="CDD" id="cd12330">
    <property type="entry name" value="RRM2_Hrp1p"/>
    <property type="match status" value="1"/>
</dbReference>
<dbReference type="Gene3D" id="3.30.70.330">
    <property type="match status" value="2"/>
</dbReference>
<keyword evidence="2 3" id="KW-0694">RNA-binding</keyword>
<dbReference type="PANTHER" id="PTHR48032">
    <property type="entry name" value="RNA-BINDING PROTEIN MUSASHI HOMOLOG RBP6"/>
    <property type="match status" value="1"/>
</dbReference>
<dbReference type="SMART" id="SM00360">
    <property type="entry name" value="RRM"/>
    <property type="match status" value="2"/>
</dbReference>
<dbReference type="PANTHER" id="PTHR48032:SF12">
    <property type="entry name" value="RRM DOMAIN-CONTAINING PROTEIN"/>
    <property type="match status" value="1"/>
</dbReference>
<feature type="compositionally biased region" description="Polar residues" evidence="4">
    <location>
        <begin position="108"/>
        <end position="127"/>
    </location>
</feature>
<evidence type="ECO:0000256" key="1">
    <source>
        <dbReference type="ARBA" id="ARBA00022737"/>
    </source>
</evidence>
<dbReference type="Pfam" id="PF00076">
    <property type="entry name" value="RRM_1"/>
    <property type="match status" value="2"/>
</dbReference>
<comment type="caution">
    <text evidence="6">The sequence shown here is derived from an EMBL/GenBank/DDBJ whole genome shotgun (WGS) entry which is preliminary data.</text>
</comment>
<dbReference type="InterPro" id="IPR000504">
    <property type="entry name" value="RRM_dom"/>
</dbReference>
<sequence>MEDLDKSKLFCGGIPRDTSEHMLKEHFSKYGTVVSSVIAKDRETGRPRGFAFVSFSDPFAVDIALQDTHEILEECGERRMVGVVSWHAILAKTDEVEVKKAIPRSDQHQNQQQKNRGLNWNSRINGRSNDQFRTKKIFVGGLSANLTQEDFKIYFERFGRITDVVVMHDNVTHRPRGFGFITFDLEDAVEEVMQKNFHELSGKLVEVKRAIPKDRNNNSGNGYHSRIGNGDGSNYNNTYQQGMYPAYSPRYVYCCGPVSGYGSVAEYPYGVGTFGGSYPAGAAYPGIGYGITSLMPRDSWSIPSMAGLRVTPLPYGNTGAIYPAYMNGGGGVMNMAANGYGGILGAGVNEKSGEVSVRDAQGVSD</sequence>
<dbReference type="InterPro" id="IPR035979">
    <property type="entry name" value="RBD_domain_sf"/>
</dbReference>
<dbReference type="Proteomes" id="UP001291623">
    <property type="component" value="Unassembled WGS sequence"/>
</dbReference>
<feature type="domain" description="RRM" evidence="5">
    <location>
        <begin position="7"/>
        <end position="83"/>
    </location>
</feature>
<evidence type="ECO:0000256" key="3">
    <source>
        <dbReference type="PROSITE-ProRule" id="PRU00176"/>
    </source>
</evidence>
<keyword evidence="1" id="KW-0677">Repeat</keyword>
<name>A0AAE1UXD7_9SOLA</name>
<reference evidence="6" key="1">
    <citation type="submission" date="2023-12" db="EMBL/GenBank/DDBJ databases">
        <title>Genome assembly of Anisodus tanguticus.</title>
        <authorList>
            <person name="Wang Y.-J."/>
        </authorList>
    </citation>
    <scope>NUCLEOTIDE SEQUENCE</scope>
    <source>
        <strain evidence="6">KB-2021</strain>
        <tissue evidence="6">Leaf</tissue>
    </source>
</reference>
<dbReference type="GO" id="GO:0003729">
    <property type="term" value="F:mRNA binding"/>
    <property type="evidence" value="ECO:0007669"/>
    <property type="project" value="TreeGrafter"/>
</dbReference>
<gene>
    <name evidence="6" type="ORF">RND71_031318</name>
</gene>